<comment type="caution">
    <text evidence="4">The sequence shown here is derived from an EMBL/GenBank/DDBJ whole genome shotgun (WGS) entry which is preliminary data.</text>
</comment>
<evidence type="ECO:0000256" key="3">
    <source>
        <dbReference type="ARBA" id="ARBA00023002"/>
    </source>
</evidence>
<reference evidence="4 5" key="1">
    <citation type="submission" date="2018-07" db="EMBL/GenBank/DDBJ databases">
        <title>Genomic Encyclopedia of Type Strains, Phase IV (KMG-IV): sequencing the most valuable type-strain genomes for metagenomic binning, comparative biology and taxonomic classification.</title>
        <authorList>
            <person name="Goeker M."/>
        </authorList>
    </citation>
    <scope>NUCLEOTIDE SEQUENCE [LARGE SCALE GENOMIC DNA]</scope>
    <source>
        <strain evidence="4 5">DSM 44952</strain>
    </source>
</reference>
<keyword evidence="5" id="KW-1185">Reference proteome</keyword>
<evidence type="ECO:0000313" key="5">
    <source>
        <dbReference type="Proteomes" id="UP000255355"/>
    </source>
</evidence>
<dbReference type="GO" id="GO:0016491">
    <property type="term" value="F:oxidoreductase activity"/>
    <property type="evidence" value="ECO:0007669"/>
    <property type="project" value="UniProtKB-KW"/>
</dbReference>
<dbReference type="Proteomes" id="UP000255355">
    <property type="component" value="Unassembled WGS sequence"/>
</dbReference>
<dbReference type="PANTHER" id="PTHR43963:SF6">
    <property type="entry name" value="CHAIN DEHYDROGENASE FAMILY PROTEIN, PUTATIVE (AFU_ORTHOLOGUE AFUA_3G15350)-RELATED"/>
    <property type="match status" value="1"/>
</dbReference>
<evidence type="ECO:0000313" key="4">
    <source>
        <dbReference type="EMBL" id="RDI49970.1"/>
    </source>
</evidence>
<dbReference type="EMBL" id="QQAZ01000006">
    <property type="protein sequence ID" value="RDI49970.1"/>
    <property type="molecule type" value="Genomic_DNA"/>
</dbReference>
<dbReference type="PRINTS" id="PR00081">
    <property type="entry name" value="GDHRDH"/>
</dbReference>
<protein>
    <submittedName>
        <fullName evidence="4">NAD(P)-dependent dehydrogenase (Short-subunit alcohol dehydrogenase family)</fullName>
    </submittedName>
</protein>
<keyword evidence="2" id="KW-0521">NADP</keyword>
<keyword evidence="3" id="KW-0560">Oxidoreductase</keyword>
<dbReference type="Pfam" id="PF00106">
    <property type="entry name" value="adh_short"/>
    <property type="match status" value="1"/>
</dbReference>
<sequence>MAPPGCGIISIAPRWSVSYPRVMIDSTAVVTGGNQGLGLALVRGLCAAHPGRTVYLGARDEARGKAAVEGLRAEGLSPELLIIDVSEDESVQTAAELIRARHGGVDLVISNAAARLLADRTEAQSVRTFVDTNNHGAVRMIRAFGPLLREHARFLVVASAFGSLRYLPEPLHAMFDTEHLSLDELGGVMDDYVRLVETGQARAAGWPESINIASKIGQVAAVRIMAREYAEQARAQDVLINAACPGLVDTDASRPWFSDMSQAQSPDEAARDVLWLASLPVGTTEPYGELVQYRAILPWTGAPLTVTNRTDG</sequence>
<name>A0A370H1S6_9NOCA</name>
<evidence type="ECO:0000256" key="1">
    <source>
        <dbReference type="ARBA" id="ARBA00006484"/>
    </source>
</evidence>
<dbReference type="PANTHER" id="PTHR43963">
    <property type="entry name" value="CARBONYL REDUCTASE 1-RELATED"/>
    <property type="match status" value="1"/>
</dbReference>
<organism evidence="4 5">
    <name type="scientific">Nocardia mexicana</name>
    <dbReference type="NCBI Taxonomy" id="279262"/>
    <lineage>
        <taxon>Bacteria</taxon>
        <taxon>Bacillati</taxon>
        <taxon>Actinomycetota</taxon>
        <taxon>Actinomycetes</taxon>
        <taxon>Mycobacteriales</taxon>
        <taxon>Nocardiaceae</taxon>
        <taxon>Nocardia</taxon>
    </lineage>
</organism>
<proteinExistence type="inferred from homology"/>
<accession>A0A370H1S6</accession>
<dbReference type="InterPro" id="IPR002347">
    <property type="entry name" value="SDR_fam"/>
</dbReference>
<dbReference type="SUPFAM" id="SSF51735">
    <property type="entry name" value="NAD(P)-binding Rossmann-fold domains"/>
    <property type="match status" value="1"/>
</dbReference>
<comment type="similarity">
    <text evidence="1">Belongs to the short-chain dehydrogenases/reductases (SDR) family.</text>
</comment>
<dbReference type="AlphaFoldDB" id="A0A370H1S6"/>
<dbReference type="InterPro" id="IPR036291">
    <property type="entry name" value="NAD(P)-bd_dom_sf"/>
</dbReference>
<evidence type="ECO:0000256" key="2">
    <source>
        <dbReference type="ARBA" id="ARBA00022857"/>
    </source>
</evidence>
<gene>
    <name evidence="4" type="ORF">DFR68_106408</name>
</gene>
<dbReference type="Gene3D" id="3.40.50.720">
    <property type="entry name" value="NAD(P)-binding Rossmann-like Domain"/>
    <property type="match status" value="1"/>
</dbReference>
<dbReference type="STRING" id="1210089.GCA_001613165_05223"/>